<comment type="caution">
    <text evidence="1">The sequence shown here is derived from an EMBL/GenBank/DDBJ whole genome shotgun (WGS) entry which is preliminary data.</text>
</comment>
<dbReference type="Proteomes" id="UP001054945">
    <property type="component" value="Unassembled WGS sequence"/>
</dbReference>
<protein>
    <submittedName>
        <fullName evidence="1">Uncharacterized protein</fullName>
    </submittedName>
</protein>
<evidence type="ECO:0000313" key="1">
    <source>
        <dbReference type="EMBL" id="GIY58769.1"/>
    </source>
</evidence>
<gene>
    <name evidence="1" type="ORF">CEXT_169921</name>
</gene>
<keyword evidence="2" id="KW-1185">Reference proteome</keyword>
<reference evidence="1 2" key="1">
    <citation type="submission" date="2021-06" db="EMBL/GenBank/DDBJ databases">
        <title>Caerostris extrusa draft genome.</title>
        <authorList>
            <person name="Kono N."/>
            <person name="Arakawa K."/>
        </authorList>
    </citation>
    <scope>NUCLEOTIDE SEQUENCE [LARGE SCALE GENOMIC DNA]</scope>
</reference>
<name>A0AAV4UM21_CAEEX</name>
<proteinExistence type="predicted"/>
<evidence type="ECO:0000313" key="2">
    <source>
        <dbReference type="Proteomes" id="UP001054945"/>
    </source>
</evidence>
<dbReference type="AlphaFoldDB" id="A0AAV4UM21"/>
<organism evidence="1 2">
    <name type="scientific">Caerostris extrusa</name>
    <name type="common">Bark spider</name>
    <name type="synonym">Caerostris bankana</name>
    <dbReference type="NCBI Taxonomy" id="172846"/>
    <lineage>
        <taxon>Eukaryota</taxon>
        <taxon>Metazoa</taxon>
        <taxon>Ecdysozoa</taxon>
        <taxon>Arthropoda</taxon>
        <taxon>Chelicerata</taxon>
        <taxon>Arachnida</taxon>
        <taxon>Araneae</taxon>
        <taxon>Araneomorphae</taxon>
        <taxon>Entelegynae</taxon>
        <taxon>Araneoidea</taxon>
        <taxon>Araneidae</taxon>
        <taxon>Caerostris</taxon>
    </lineage>
</organism>
<accession>A0AAV4UM21</accession>
<sequence>MANSDSFVSKKRSISREQIEGEVFKSFSDLLLRTGGIQSSCKRRAAKKLSTENEYLIDLGKAQKEERGNKFIKIPCPIVNRKMGVAKGVFCVRERDPKETAAENTVDDESSDRDMELVFAVLLHRRVFRFTK</sequence>
<dbReference type="EMBL" id="BPLR01013104">
    <property type="protein sequence ID" value="GIY58769.1"/>
    <property type="molecule type" value="Genomic_DNA"/>
</dbReference>